<evidence type="ECO:0000313" key="1">
    <source>
        <dbReference type="EMBL" id="CAD1471961.1"/>
    </source>
</evidence>
<reference evidence="1" key="1">
    <citation type="submission" date="2020-07" db="EMBL/GenBank/DDBJ databases">
        <authorList>
            <person name="Nazaruddin N."/>
        </authorList>
    </citation>
    <scope>NUCLEOTIDE SEQUENCE</scope>
</reference>
<dbReference type="Proteomes" id="UP000752696">
    <property type="component" value="Unassembled WGS sequence"/>
</dbReference>
<organism evidence="1 2">
    <name type="scientific">Heterotrigona itama</name>
    <dbReference type="NCBI Taxonomy" id="395501"/>
    <lineage>
        <taxon>Eukaryota</taxon>
        <taxon>Metazoa</taxon>
        <taxon>Ecdysozoa</taxon>
        <taxon>Arthropoda</taxon>
        <taxon>Hexapoda</taxon>
        <taxon>Insecta</taxon>
        <taxon>Pterygota</taxon>
        <taxon>Neoptera</taxon>
        <taxon>Endopterygota</taxon>
        <taxon>Hymenoptera</taxon>
        <taxon>Apocrita</taxon>
        <taxon>Aculeata</taxon>
        <taxon>Apoidea</taxon>
        <taxon>Anthophila</taxon>
        <taxon>Apidae</taxon>
        <taxon>Heterotrigona</taxon>
    </lineage>
</organism>
<evidence type="ECO:0000313" key="2">
    <source>
        <dbReference type="Proteomes" id="UP000752696"/>
    </source>
</evidence>
<protein>
    <submittedName>
        <fullName evidence="1">Uncharacterized protein</fullName>
    </submittedName>
</protein>
<dbReference type="EMBL" id="CAJDYZ010004825">
    <property type="protein sequence ID" value="CAD1471961.1"/>
    <property type="molecule type" value="Genomic_DNA"/>
</dbReference>
<name>A0A6V7H3N4_9HYME</name>
<feature type="non-terminal residue" evidence="1">
    <location>
        <position position="1"/>
    </location>
</feature>
<accession>A0A6V7H3N4</accession>
<sequence length="62" mass="6914">SSDSGLTIKIFNATRTSPLPFERGCSSPIRHTDSEIWRLDSSAMNKVTIVTTNEKSEEIRDS</sequence>
<keyword evidence="2" id="KW-1185">Reference proteome</keyword>
<dbReference type="AlphaFoldDB" id="A0A6V7H3N4"/>
<comment type="caution">
    <text evidence="1">The sequence shown here is derived from an EMBL/GenBank/DDBJ whole genome shotgun (WGS) entry which is preliminary data.</text>
</comment>
<proteinExistence type="predicted"/>
<gene>
    <name evidence="1" type="ORF">MHI_LOCUS255014</name>
</gene>